<protein>
    <submittedName>
        <fullName evidence="1">Uncharacterized protein</fullName>
    </submittedName>
</protein>
<comment type="caution">
    <text evidence="1">The sequence shown here is derived from an EMBL/GenBank/DDBJ whole genome shotgun (WGS) entry which is preliminary data.</text>
</comment>
<dbReference type="STRING" id="159449.B4N89_27480"/>
<dbReference type="EMBL" id="MWQN01000001">
    <property type="protein sequence ID" value="OPC84170.1"/>
    <property type="molecule type" value="Genomic_DNA"/>
</dbReference>
<dbReference type="RefSeq" id="WP_078978463.1">
    <property type="nucleotide sequence ID" value="NZ_MWQN01000001.1"/>
</dbReference>
<reference evidence="1 2" key="1">
    <citation type="submission" date="2017-03" db="EMBL/GenBank/DDBJ databases">
        <title>Draft genome sequence of Streptomyces scabrisporus NF3, endophyte isolated from Amphipterygium adstringens.</title>
        <authorList>
            <person name="Vazquez M."/>
            <person name="Ceapa C.D."/>
            <person name="Rodriguez Luna D."/>
            <person name="Sanchez Esquivel S."/>
        </authorList>
    </citation>
    <scope>NUCLEOTIDE SEQUENCE [LARGE SCALE GENOMIC DNA]</scope>
    <source>
        <strain evidence="1 2">NF3</strain>
    </source>
</reference>
<sequence length="104" mass="11254">MTEPTVRTTRHEVSLLPEGDINAYAFAVEVTRNRRGTWSVLNGGHCLADGAPGHPDGGRCHIDHRYDEDTAIELAKRIAPHVTVMGLTVAEALARGQAEEADPI</sequence>
<organism evidence="1 2">
    <name type="scientific">Embleya scabrispora</name>
    <dbReference type="NCBI Taxonomy" id="159449"/>
    <lineage>
        <taxon>Bacteria</taxon>
        <taxon>Bacillati</taxon>
        <taxon>Actinomycetota</taxon>
        <taxon>Actinomycetes</taxon>
        <taxon>Kitasatosporales</taxon>
        <taxon>Streptomycetaceae</taxon>
        <taxon>Embleya</taxon>
    </lineage>
</organism>
<dbReference type="OrthoDB" id="4566460at2"/>
<dbReference type="Proteomes" id="UP000190037">
    <property type="component" value="Unassembled WGS sequence"/>
</dbReference>
<evidence type="ECO:0000313" key="1">
    <source>
        <dbReference type="EMBL" id="OPC84170.1"/>
    </source>
</evidence>
<name>A0A1T3P5K8_9ACTN</name>
<keyword evidence="2" id="KW-1185">Reference proteome</keyword>
<accession>A0A1T3P5K8</accession>
<dbReference type="AlphaFoldDB" id="A0A1T3P5K8"/>
<gene>
    <name evidence="1" type="ORF">B4N89_27480</name>
</gene>
<proteinExistence type="predicted"/>
<evidence type="ECO:0000313" key="2">
    <source>
        <dbReference type="Proteomes" id="UP000190037"/>
    </source>
</evidence>